<name>A0AAD4J5Z0_PERFH</name>
<dbReference type="PANTHER" id="PTHR33513:SF45">
    <property type="entry name" value="CYTOPLASMIC TRNA 2-THIOLATION PROTEIN"/>
    <property type="match status" value="1"/>
</dbReference>
<organism evidence="2 3">
    <name type="scientific">Perilla frutescens var. hirtella</name>
    <name type="common">Perilla citriodora</name>
    <name type="synonym">Perilla setoyensis</name>
    <dbReference type="NCBI Taxonomy" id="608512"/>
    <lineage>
        <taxon>Eukaryota</taxon>
        <taxon>Viridiplantae</taxon>
        <taxon>Streptophyta</taxon>
        <taxon>Embryophyta</taxon>
        <taxon>Tracheophyta</taxon>
        <taxon>Spermatophyta</taxon>
        <taxon>Magnoliopsida</taxon>
        <taxon>eudicotyledons</taxon>
        <taxon>Gunneridae</taxon>
        <taxon>Pentapetalae</taxon>
        <taxon>asterids</taxon>
        <taxon>lamiids</taxon>
        <taxon>Lamiales</taxon>
        <taxon>Lamiaceae</taxon>
        <taxon>Nepetoideae</taxon>
        <taxon>Elsholtzieae</taxon>
        <taxon>Perilla</taxon>
    </lineage>
</organism>
<dbReference type="PANTHER" id="PTHR33513">
    <property type="entry name" value="OS06G0523300 PROTEIN"/>
    <property type="match status" value="1"/>
</dbReference>
<dbReference type="EMBL" id="SDAM02000150">
    <property type="protein sequence ID" value="KAH6827220.1"/>
    <property type="molecule type" value="Genomic_DNA"/>
</dbReference>
<keyword evidence="3" id="KW-1185">Reference proteome</keyword>
<dbReference type="Pfam" id="PF24847">
    <property type="entry name" value="DUF7722"/>
    <property type="match status" value="1"/>
</dbReference>
<evidence type="ECO:0000259" key="1">
    <source>
        <dbReference type="Pfam" id="PF24847"/>
    </source>
</evidence>
<comment type="caution">
    <text evidence="2">The sequence shown here is derived from an EMBL/GenBank/DDBJ whole genome shotgun (WGS) entry which is preliminary data.</text>
</comment>
<feature type="domain" description="DUF7722" evidence="1">
    <location>
        <begin position="16"/>
        <end position="61"/>
    </location>
</feature>
<protein>
    <submittedName>
        <fullName evidence="2">Cytoplasmic tRNA 2-thiolation protein</fullName>
    </submittedName>
</protein>
<proteinExistence type="predicted"/>
<sequence length="75" mass="8725">MMKGSSGSEFKMPVHYPRYTKREYQDMPEWMVDRLLAEYGLPAIGDLSQKRHFAMGAFLWPNANTSTLPIHHKNL</sequence>
<evidence type="ECO:0000313" key="3">
    <source>
        <dbReference type="Proteomes" id="UP001190926"/>
    </source>
</evidence>
<dbReference type="Proteomes" id="UP001190926">
    <property type="component" value="Unassembled WGS sequence"/>
</dbReference>
<accession>A0AAD4J5Z0</accession>
<dbReference type="AlphaFoldDB" id="A0AAD4J5Z0"/>
<evidence type="ECO:0000313" key="2">
    <source>
        <dbReference type="EMBL" id="KAH6827220.1"/>
    </source>
</evidence>
<dbReference type="InterPro" id="IPR056139">
    <property type="entry name" value="DUF7722"/>
</dbReference>
<gene>
    <name evidence="2" type="ORF">C2S53_000740</name>
</gene>
<reference evidence="2 3" key="1">
    <citation type="journal article" date="2021" name="Nat. Commun.">
        <title>Incipient diploidization of the medicinal plant Perilla within 10,000 years.</title>
        <authorList>
            <person name="Zhang Y."/>
            <person name="Shen Q."/>
            <person name="Leng L."/>
            <person name="Zhang D."/>
            <person name="Chen S."/>
            <person name="Shi Y."/>
            <person name="Ning Z."/>
            <person name="Chen S."/>
        </authorList>
    </citation>
    <scope>NUCLEOTIDE SEQUENCE [LARGE SCALE GENOMIC DNA]</scope>
    <source>
        <strain evidence="3">cv. PC099</strain>
    </source>
</reference>